<dbReference type="EMBL" id="CAJB01000004">
    <property type="protein sequence ID" value="CCH76034.1"/>
    <property type="molecule type" value="Genomic_DNA"/>
</dbReference>
<evidence type="ECO:0000313" key="2">
    <source>
        <dbReference type="Proteomes" id="UP000035721"/>
    </source>
</evidence>
<reference evidence="1 2" key="1">
    <citation type="journal article" date="2013" name="ISME J.">
        <title>A metabolic model for members of the genus Tetrasphaera involved in enhanced biological phosphorus removal.</title>
        <authorList>
            <person name="Kristiansen R."/>
            <person name="Nguyen H.T.T."/>
            <person name="Saunders A.M."/>
            <person name="Nielsen J.L."/>
            <person name="Wimmer R."/>
            <person name="Le V.Q."/>
            <person name="McIlroy S.J."/>
            <person name="Petrovski S."/>
            <person name="Seviour R.J."/>
            <person name="Calteau A."/>
            <person name="Nielsen K.L."/>
            <person name="Nielsen P.H."/>
        </authorList>
    </citation>
    <scope>NUCLEOTIDE SEQUENCE [LARGE SCALE GENOMIC DNA]</scope>
    <source>
        <strain evidence="1 2">T1-X7</strain>
    </source>
</reference>
<gene>
    <name evidence="1" type="ORF">BN12_1010011</name>
</gene>
<sequence length="83" mass="9052">MSSCGEHRAGKARLVARAFPAAPYRDGPRAATFREPPPPVAPLVRSIATSTVSLQSPRKILDEILRHSPSVRIKGMVRTYADD</sequence>
<comment type="caution">
    <text evidence="1">The sequence shown here is derived from an EMBL/GenBank/DDBJ whole genome shotgun (WGS) entry which is preliminary data.</text>
</comment>
<protein>
    <submittedName>
        <fullName evidence="1">Uncharacterized protein</fullName>
    </submittedName>
</protein>
<organism evidence="1 2">
    <name type="scientific">Nostocoides japonicum T1-X7</name>
    <dbReference type="NCBI Taxonomy" id="1194083"/>
    <lineage>
        <taxon>Bacteria</taxon>
        <taxon>Bacillati</taxon>
        <taxon>Actinomycetota</taxon>
        <taxon>Actinomycetes</taxon>
        <taxon>Micrococcales</taxon>
        <taxon>Intrasporangiaceae</taxon>
        <taxon>Nostocoides</taxon>
    </lineage>
</organism>
<dbReference type="Proteomes" id="UP000035721">
    <property type="component" value="Unassembled WGS sequence"/>
</dbReference>
<accession>A0A077LVL1</accession>
<evidence type="ECO:0000313" key="1">
    <source>
        <dbReference type="EMBL" id="CCH76034.1"/>
    </source>
</evidence>
<proteinExistence type="predicted"/>
<dbReference type="AlphaFoldDB" id="A0A077LVL1"/>
<keyword evidence="2" id="KW-1185">Reference proteome</keyword>
<name>A0A077LVL1_9MICO</name>